<dbReference type="AlphaFoldDB" id="A0ABD2MQJ9"/>
<feature type="region of interest" description="Disordered" evidence="1">
    <location>
        <begin position="140"/>
        <end position="165"/>
    </location>
</feature>
<reference evidence="2 3" key="1">
    <citation type="journal article" date="2021" name="BMC Biol.">
        <title>Horizontally acquired antibacterial genes associated with adaptive radiation of ladybird beetles.</title>
        <authorList>
            <person name="Li H.S."/>
            <person name="Tang X.F."/>
            <person name="Huang Y.H."/>
            <person name="Xu Z.Y."/>
            <person name="Chen M.L."/>
            <person name="Du X.Y."/>
            <person name="Qiu B.Y."/>
            <person name="Chen P.T."/>
            <person name="Zhang W."/>
            <person name="Slipinski A."/>
            <person name="Escalona H.E."/>
            <person name="Waterhouse R.M."/>
            <person name="Zwick A."/>
            <person name="Pang H."/>
        </authorList>
    </citation>
    <scope>NUCLEOTIDE SEQUENCE [LARGE SCALE GENOMIC DNA]</scope>
    <source>
        <strain evidence="2">SYSU2018</strain>
    </source>
</reference>
<proteinExistence type="predicted"/>
<feature type="compositionally biased region" description="Basic and acidic residues" evidence="1">
    <location>
        <begin position="146"/>
        <end position="156"/>
    </location>
</feature>
<organism evidence="2 3">
    <name type="scientific">Cryptolaemus montrouzieri</name>
    <dbReference type="NCBI Taxonomy" id="559131"/>
    <lineage>
        <taxon>Eukaryota</taxon>
        <taxon>Metazoa</taxon>
        <taxon>Ecdysozoa</taxon>
        <taxon>Arthropoda</taxon>
        <taxon>Hexapoda</taxon>
        <taxon>Insecta</taxon>
        <taxon>Pterygota</taxon>
        <taxon>Neoptera</taxon>
        <taxon>Endopterygota</taxon>
        <taxon>Coleoptera</taxon>
        <taxon>Polyphaga</taxon>
        <taxon>Cucujiformia</taxon>
        <taxon>Coccinelloidea</taxon>
        <taxon>Coccinellidae</taxon>
        <taxon>Scymninae</taxon>
        <taxon>Scymnini</taxon>
        <taxon>Cryptolaemus</taxon>
    </lineage>
</organism>
<keyword evidence="3" id="KW-1185">Reference proteome</keyword>
<evidence type="ECO:0000313" key="3">
    <source>
        <dbReference type="Proteomes" id="UP001516400"/>
    </source>
</evidence>
<gene>
    <name evidence="2" type="ORF">HHI36_007738</name>
</gene>
<dbReference type="Proteomes" id="UP001516400">
    <property type="component" value="Unassembled WGS sequence"/>
</dbReference>
<evidence type="ECO:0000313" key="2">
    <source>
        <dbReference type="EMBL" id="KAL3268634.1"/>
    </source>
</evidence>
<dbReference type="EMBL" id="JABFTP020000021">
    <property type="protein sequence ID" value="KAL3268634.1"/>
    <property type="molecule type" value="Genomic_DNA"/>
</dbReference>
<evidence type="ECO:0000256" key="1">
    <source>
        <dbReference type="SAM" id="MobiDB-lite"/>
    </source>
</evidence>
<comment type="caution">
    <text evidence="2">The sequence shown here is derived from an EMBL/GenBank/DDBJ whole genome shotgun (WGS) entry which is preliminary data.</text>
</comment>
<accession>A0ABD2MQJ9</accession>
<sequence length="165" mass="19407">MLSQINQSTDLNEMCNIITDGLNTSTKKVCGRRRIQNSKLSPSTIALIERRRNTNRESQEYEELNKIIKKVMRKDDRNRQAQMVEQTLKDNMNSRALRKNLSKENIRIHKLKDANNNAKYEKKSEIINIIKDFFKKLYSKKGHSPSRSEDLPEVTKWKSQPQSTR</sequence>
<name>A0ABD2MQJ9_9CUCU</name>
<protein>
    <submittedName>
        <fullName evidence="2">Uncharacterized protein</fullName>
    </submittedName>
</protein>